<comment type="caution">
    <text evidence="5">The sequence shown here is derived from an EMBL/GenBank/DDBJ whole genome shotgun (WGS) entry which is preliminary data.</text>
</comment>
<proteinExistence type="inferred from homology"/>
<dbReference type="InterPro" id="IPR050221">
    <property type="entry name" value="26S_Proteasome_ATPase"/>
</dbReference>
<evidence type="ECO:0000259" key="4">
    <source>
        <dbReference type="SMART" id="SM00382"/>
    </source>
</evidence>
<dbReference type="PANTHER" id="PTHR23073">
    <property type="entry name" value="26S PROTEASOME REGULATORY SUBUNIT"/>
    <property type="match status" value="1"/>
</dbReference>
<evidence type="ECO:0000256" key="2">
    <source>
        <dbReference type="ARBA" id="ARBA00022741"/>
    </source>
</evidence>
<dbReference type="Pfam" id="PF22977">
    <property type="entry name" value="WHD"/>
    <property type="match status" value="1"/>
</dbReference>
<organism evidence="5 6">
    <name type="scientific">Paractinoplanes toevensis</name>
    <dbReference type="NCBI Taxonomy" id="571911"/>
    <lineage>
        <taxon>Bacteria</taxon>
        <taxon>Bacillati</taxon>
        <taxon>Actinomycetota</taxon>
        <taxon>Actinomycetes</taxon>
        <taxon>Micromonosporales</taxon>
        <taxon>Micromonosporaceae</taxon>
        <taxon>Paractinoplanes</taxon>
    </lineage>
</organism>
<dbReference type="AlphaFoldDB" id="A0A919T9P9"/>
<dbReference type="CDD" id="cd19481">
    <property type="entry name" value="RecA-like_protease"/>
    <property type="match status" value="1"/>
</dbReference>
<evidence type="ECO:0000256" key="1">
    <source>
        <dbReference type="ARBA" id="ARBA00006914"/>
    </source>
</evidence>
<name>A0A919T9P9_9ACTN</name>
<accession>A0A919T9P9</accession>
<dbReference type="RefSeq" id="WP_213007480.1">
    <property type="nucleotide sequence ID" value="NZ_BOQN01000049.1"/>
</dbReference>
<protein>
    <submittedName>
        <fullName evidence="5">ATPase</fullName>
    </submittedName>
</protein>
<dbReference type="SMART" id="SM00382">
    <property type="entry name" value="AAA"/>
    <property type="match status" value="1"/>
</dbReference>
<evidence type="ECO:0000313" key="5">
    <source>
        <dbReference type="EMBL" id="GIM91575.1"/>
    </source>
</evidence>
<reference evidence="5 6" key="1">
    <citation type="submission" date="2021-03" db="EMBL/GenBank/DDBJ databases">
        <title>Whole genome shotgun sequence of Actinoplanes toevensis NBRC 105298.</title>
        <authorList>
            <person name="Komaki H."/>
            <person name="Tamura T."/>
        </authorList>
    </citation>
    <scope>NUCLEOTIDE SEQUENCE [LARGE SCALE GENOMIC DNA]</scope>
    <source>
        <strain evidence="5 6">NBRC 105298</strain>
    </source>
</reference>
<dbReference type="SUPFAM" id="SSF52540">
    <property type="entry name" value="P-loop containing nucleoside triphosphate hydrolases"/>
    <property type="match status" value="1"/>
</dbReference>
<dbReference type="InterPro" id="IPR027417">
    <property type="entry name" value="P-loop_NTPase"/>
</dbReference>
<keyword evidence="6" id="KW-1185">Reference proteome</keyword>
<feature type="domain" description="AAA+ ATPase" evidence="4">
    <location>
        <begin position="429"/>
        <end position="561"/>
    </location>
</feature>
<keyword evidence="3" id="KW-0067">ATP-binding</keyword>
<dbReference type="Proteomes" id="UP000677082">
    <property type="component" value="Unassembled WGS sequence"/>
</dbReference>
<dbReference type="Pfam" id="PF00004">
    <property type="entry name" value="AAA"/>
    <property type="match status" value="1"/>
</dbReference>
<dbReference type="InterPro" id="IPR003593">
    <property type="entry name" value="AAA+_ATPase"/>
</dbReference>
<comment type="similarity">
    <text evidence="1">Belongs to the AAA ATPase family.</text>
</comment>
<keyword evidence="2" id="KW-0547">Nucleotide-binding</keyword>
<dbReference type="InterPro" id="IPR003959">
    <property type="entry name" value="ATPase_AAA_core"/>
</dbReference>
<gene>
    <name evidence="5" type="ORF">Ato02nite_033680</name>
</gene>
<dbReference type="Gene3D" id="3.40.50.300">
    <property type="entry name" value="P-loop containing nucleotide triphosphate hydrolases"/>
    <property type="match status" value="1"/>
</dbReference>
<dbReference type="EMBL" id="BOQN01000049">
    <property type="protein sequence ID" value="GIM91575.1"/>
    <property type="molecule type" value="Genomic_DNA"/>
</dbReference>
<dbReference type="GO" id="GO:0016887">
    <property type="term" value="F:ATP hydrolysis activity"/>
    <property type="evidence" value="ECO:0007669"/>
    <property type="project" value="InterPro"/>
</dbReference>
<evidence type="ECO:0000256" key="3">
    <source>
        <dbReference type="ARBA" id="ARBA00022840"/>
    </source>
</evidence>
<evidence type="ECO:0000313" key="6">
    <source>
        <dbReference type="Proteomes" id="UP000677082"/>
    </source>
</evidence>
<dbReference type="InterPro" id="IPR054472">
    <property type="entry name" value="WHD"/>
</dbReference>
<dbReference type="GO" id="GO:0005524">
    <property type="term" value="F:ATP binding"/>
    <property type="evidence" value="ECO:0007669"/>
    <property type="project" value="UniProtKB-KW"/>
</dbReference>
<sequence length="650" mass="67822">MADPLVLTTANGHRAEPLGDRLATLVRALADLVAHNGVPDGFLRSFATTLTAPGTPPVDAARLDSVAARLGLTGTERAMVLLAGLPEEHEGMAATFRGLHPVGDPWPTAGLAAQLVYPRDRDRGPVRHELTEGAAVRSGLLRLSGDGPLFERSLLLAPAFWDAVHGADAWPAHVRRLAPDAAALPGLRGWLELPAVRGARRAVSTGADLRVLIIGDDERIGLSRAAALAEAVGRPPVAGAVDATDGAAAGLVALHAAVRGALPVLVLANGGDLAPIGVPGPVLVVTAGHGVRPVGPGPVLAVPIGPVLAEDRRRAWRAALPELRDQAAELAARHPLDPAIVAEVAADVRAAQRCGAVRSGPAGISSAIRVRAGAELPAGVRLTTPGRDRSGLVLPAAAADQLTAAIDRLRLQSTVIEDWGFRAGAGADRGVRLLFSGPPGTGKSLAAEVIAAEAETDLIVVDVSAVVSKWIGETEKNLAAVFDVAERTRAVLLLDEADALFGARTEVSDAHDRYANLETAYLLQRLDRFGGLVVLATNVRQNIDAAFIRRMDHVVEFGLPGIAERRELWRLHLPGTAPLDDDVDLAALAAIYPVPGAWIRNAAIGAAFLAAGEGTSITLRHLSRAMRREYTKAVRPYPGDPAATSEGVRR</sequence>